<protein>
    <recommendedName>
        <fullName evidence="2">Deoxyribonuclease NucA/NucB domain-containing protein</fullName>
    </recommendedName>
</protein>
<dbReference type="RefSeq" id="WP_183500734.1">
    <property type="nucleotide sequence ID" value="NZ_JACIFH010000001.1"/>
</dbReference>
<feature type="domain" description="Deoxyribonuclease NucA/NucB" evidence="2">
    <location>
        <begin position="362"/>
        <end position="382"/>
    </location>
</feature>
<organism evidence="3 4">
    <name type="scientific">Microbacterium invictum</name>
    <dbReference type="NCBI Taxonomy" id="515415"/>
    <lineage>
        <taxon>Bacteria</taxon>
        <taxon>Bacillati</taxon>
        <taxon>Actinomycetota</taxon>
        <taxon>Actinomycetes</taxon>
        <taxon>Micrococcales</taxon>
        <taxon>Microbacteriaceae</taxon>
        <taxon>Microbacterium</taxon>
    </lineage>
</organism>
<gene>
    <name evidence="3" type="ORF">BKA10_003028</name>
</gene>
<dbReference type="AlphaFoldDB" id="A0AA40SS42"/>
<keyword evidence="4" id="KW-1185">Reference proteome</keyword>
<evidence type="ECO:0000313" key="4">
    <source>
        <dbReference type="Proteomes" id="UP000549113"/>
    </source>
</evidence>
<evidence type="ECO:0000256" key="1">
    <source>
        <dbReference type="SAM" id="MobiDB-lite"/>
    </source>
</evidence>
<proteinExistence type="predicted"/>
<name>A0AA40SS42_9MICO</name>
<dbReference type="Proteomes" id="UP000549113">
    <property type="component" value="Unassembled WGS sequence"/>
</dbReference>
<dbReference type="InterPro" id="IPR029476">
    <property type="entry name" value="DNase_NucA_NucB"/>
</dbReference>
<accession>A0AA40SS42</accession>
<sequence length="448" mass="47726">MIKRSGGAGRRPSRGLRAASSRIGAVAIAALIGAVLGLPQAAFAGPEDPSQIEEFNSRVAAPADTEPGATAHSEVTPAPADPQLLRGGSGEQFSPLGGGLRGCITIGHAVDLKGRAGIIAPSEQIADLPVPEWCLDLGVTETYYADRSSICGILSGEFVVEETSSSGGPGAIIGSMNFNIYHYVQLLSDMTVFYNKLSVSPSYAWGAAVGTEISATATCWSPCDLMSASFPVQVPALHARAEGEAYAEWDPVPGESAYVPTVFWDISFRAQIGPNTAATGAYAPGMRCDDMFSHMQPGCVVPWVTPSIEYDAATLPEFAAHVYQAQLSGLAGSRTLDTGPLTRLTDETLRDLNRAEACPASYPRPSGKSCDEYPFASTWEGALFAQEPQTYSWCQIELPAVAPPHPRNYSVCMIDALENSYAGSLLEAVLYRPKRVLEWDPFYVEVIF</sequence>
<evidence type="ECO:0000313" key="3">
    <source>
        <dbReference type="EMBL" id="MBB4141234.1"/>
    </source>
</evidence>
<dbReference type="Pfam" id="PF14040">
    <property type="entry name" value="DNase_NucA_NucB"/>
    <property type="match status" value="1"/>
</dbReference>
<reference evidence="3 4" key="1">
    <citation type="submission" date="2020-08" db="EMBL/GenBank/DDBJ databases">
        <title>Sequencing the genomes of 1000 actinobacteria strains.</title>
        <authorList>
            <person name="Klenk H.-P."/>
        </authorList>
    </citation>
    <scope>NUCLEOTIDE SEQUENCE [LARGE SCALE GENOMIC DNA]</scope>
    <source>
        <strain evidence="3 4">DSM 19600</strain>
    </source>
</reference>
<feature type="region of interest" description="Disordered" evidence="1">
    <location>
        <begin position="63"/>
        <end position="91"/>
    </location>
</feature>
<dbReference type="EMBL" id="JACIFH010000001">
    <property type="protein sequence ID" value="MBB4141234.1"/>
    <property type="molecule type" value="Genomic_DNA"/>
</dbReference>
<evidence type="ECO:0000259" key="2">
    <source>
        <dbReference type="Pfam" id="PF14040"/>
    </source>
</evidence>
<comment type="caution">
    <text evidence="3">The sequence shown here is derived from an EMBL/GenBank/DDBJ whole genome shotgun (WGS) entry which is preliminary data.</text>
</comment>